<accession>A0A497F0E6</accession>
<comment type="caution">
    <text evidence="2">The sequence shown here is derived from an EMBL/GenBank/DDBJ whole genome shotgun (WGS) entry which is preliminary data.</text>
</comment>
<sequence>MKMNEVIGAIAALAIAYVLANMLTAGFAQVGLFAYAEKAFWLVPPGIGLHQIGEAIGRLLWTVRSLDVIGQVIVLYTTALGVMALLREEVEEK</sequence>
<keyword evidence="1" id="KW-1133">Transmembrane helix</keyword>
<dbReference type="Proteomes" id="UP000269499">
    <property type="component" value="Unassembled WGS sequence"/>
</dbReference>
<dbReference type="EMBL" id="QMRA01000089">
    <property type="protein sequence ID" value="RLE52955.1"/>
    <property type="molecule type" value="Genomic_DNA"/>
</dbReference>
<reference evidence="2 3" key="1">
    <citation type="submission" date="2018-06" db="EMBL/GenBank/DDBJ databases">
        <title>Extensive metabolic versatility and redundancy in microbially diverse, dynamic hydrothermal sediments.</title>
        <authorList>
            <person name="Dombrowski N."/>
            <person name="Teske A."/>
            <person name="Baker B.J."/>
        </authorList>
    </citation>
    <scope>NUCLEOTIDE SEQUENCE [LARGE SCALE GENOMIC DNA]</scope>
    <source>
        <strain evidence="2">B20_G2</strain>
    </source>
</reference>
<dbReference type="AlphaFoldDB" id="A0A497F0E6"/>
<organism evidence="2 3">
    <name type="scientific">Thermoproteota archaeon</name>
    <dbReference type="NCBI Taxonomy" id="2056631"/>
    <lineage>
        <taxon>Archaea</taxon>
        <taxon>Thermoproteota</taxon>
    </lineage>
</organism>
<name>A0A497F0E6_9CREN</name>
<evidence type="ECO:0000313" key="2">
    <source>
        <dbReference type="EMBL" id="RLE52955.1"/>
    </source>
</evidence>
<protein>
    <submittedName>
        <fullName evidence="2">Uncharacterized protein</fullName>
    </submittedName>
</protein>
<feature type="transmembrane region" description="Helical" evidence="1">
    <location>
        <begin position="68"/>
        <end position="86"/>
    </location>
</feature>
<gene>
    <name evidence="2" type="ORF">DRJ26_04025</name>
</gene>
<evidence type="ECO:0000256" key="1">
    <source>
        <dbReference type="SAM" id="Phobius"/>
    </source>
</evidence>
<keyword evidence="1" id="KW-0472">Membrane</keyword>
<keyword evidence="1" id="KW-0812">Transmembrane</keyword>
<proteinExistence type="predicted"/>
<evidence type="ECO:0000313" key="3">
    <source>
        <dbReference type="Proteomes" id="UP000269499"/>
    </source>
</evidence>